<proteinExistence type="predicted"/>
<feature type="region of interest" description="Disordered" evidence="1">
    <location>
        <begin position="281"/>
        <end position="303"/>
    </location>
</feature>
<evidence type="ECO:0000256" key="1">
    <source>
        <dbReference type="SAM" id="MobiDB-lite"/>
    </source>
</evidence>
<keyword evidence="3" id="KW-1185">Reference proteome</keyword>
<evidence type="ECO:0000313" key="3">
    <source>
        <dbReference type="Proteomes" id="UP000094025"/>
    </source>
</evidence>
<comment type="caution">
    <text evidence="2">The sequence shown here is derived from an EMBL/GenBank/DDBJ whole genome shotgun (WGS) entry which is preliminary data.</text>
</comment>
<feature type="region of interest" description="Disordered" evidence="1">
    <location>
        <begin position="151"/>
        <end position="180"/>
    </location>
</feature>
<gene>
    <name evidence="2" type="ORF">AU381_10625</name>
</gene>
<dbReference type="Proteomes" id="UP000094025">
    <property type="component" value="Unassembled WGS sequence"/>
</dbReference>
<feature type="compositionally biased region" description="Basic and acidic residues" evidence="1">
    <location>
        <begin position="151"/>
        <end position="166"/>
    </location>
</feature>
<reference evidence="2 3" key="1">
    <citation type="journal article" date="2016" name="Int. J. Syst. Evol. Microbiol.">
        <title>Ensifer glycinis sp. nov., an novel rhizobial species associated with Glycine spp.</title>
        <authorList>
            <person name="Yan H."/>
            <person name="Yan J."/>
            <person name="Sui X.H."/>
            <person name="Wang E.T."/>
            <person name="Chen W.X."/>
            <person name="Zhang X.X."/>
            <person name="Chen W.F."/>
        </authorList>
    </citation>
    <scope>NUCLEOTIDE SEQUENCE [LARGE SCALE GENOMIC DNA]</scope>
    <source>
        <strain evidence="2 3">CCBAU 23380</strain>
    </source>
</reference>
<dbReference type="AlphaFoldDB" id="A0A178XXS9"/>
<dbReference type="EMBL" id="LPUX01000055">
    <property type="protein sequence ID" value="OAP39986.1"/>
    <property type="molecule type" value="Genomic_DNA"/>
</dbReference>
<dbReference type="RefSeq" id="WP_064242124.1">
    <property type="nucleotide sequence ID" value="NZ_LPUX01000055.1"/>
</dbReference>
<evidence type="ECO:0008006" key="4">
    <source>
        <dbReference type="Google" id="ProtNLM"/>
    </source>
</evidence>
<accession>A0A178XXS9</accession>
<dbReference type="STRING" id="1472378.AU381_10625"/>
<sequence length="303" mass="35698">MVPHDLWRRRKEDQQGEFAAFPYDRSTVERFRAAFPRARWNDERKSWFVPGKTAARRIERWLAREAERSDVHADVKGRDAYEFEPIVSRYLEVGNDLRIRTPFSNSVIEALREIPWAHWDEDLRVWRVPFRSYDELRRRWSRIEEAARRSEPEERKRRREAERGSEAQRAARARAAERRRRRYPLASDDLPPVGRPVATVQYGIVVFVELSGEVAGAAVLAAYYNHADRPIDYVWGKWRVPTLSELIATWPARRGPGPEALFRGWWQPTLDELRIARKNARSMARRQQARKPAGSPMHRGHAL</sequence>
<dbReference type="OrthoDB" id="8277395at2"/>
<protein>
    <recommendedName>
        <fullName evidence="4">HARP domain-containing protein</fullName>
    </recommendedName>
</protein>
<organism evidence="2 3">
    <name type="scientific">Sinorhizobium glycinis</name>
    <dbReference type="NCBI Taxonomy" id="1472378"/>
    <lineage>
        <taxon>Bacteria</taxon>
        <taxon>Pseudomonadati</taxon>
        <taxon>Pseudomonadota</taxon>
        <taxon>Alphaproteobacteria</taxon>
        <taxon>Hyphomicrobiales</taxon>
        <taxon>Rhizobiaceae</taxon>
        <taxon>Sinorhizobium/Ensifer group</taxon>
        <taxon>Sinorhizobium</taxon>
    </lineage>
</organism>
<name>A0A178XXS9_9HYPH</name>
<evidence type="ECO:0000313" key="2">
    <source>
        <dbReference type="EMBL" id="OAP39986.1"/>
    </source>
</evidence>